<name>A0AAV4D8C0_9GAST</name>
<protein>
    <submittedName>
        <fullName evidence="1">Uncharacterized protein</fullName>
    </submittedName>
</protein>
<accession>A0AAV4D8C0</accession>
<sequence>MRVVDSKWCQKIPSGSKTISLTMPHQCLQLKTDEAGVEVVPRLHCSLKEKHQTPNKIDVTSEKNCSGLNKSMYTIGRLNFEHHLCLNFGKKLFSVISPVSTLVNSGF</sequence>
<evidence type="ECO:0000313" key="1">
    <source>
        <dbReference type="EMBL" id="GFO40413.1"/>
    </source>
</evidence>
<dbReference type="Proteomes" id="UP000735302">
    <property type="component" value="Unassembled WGS sequence"/>
</dbReference>
<organism evidence="1 2">
    <name type="scientific">Plakobranchus ocellatus</name>
    <dbReference type="NCBI Taxonomy" id="259542"/>
    <lineage>
        <taxon>Eukaryota</taxon>
        <taxon>Metazoa</taxon>
        <taxon>Spiralia</taxon>
        <taxon>Lophotrochozoa</taxon>
        <taxon>Mollusca</taxon>
        <taxon>Gastropoda</taxon>
        <taxon>Heterobranchia</taxon>
        <taxon>Euthyneura</taxon>
        <taxon>Panpulmonata</taxon>
        <taxon>Sacoglossa</taxon>
        <taxon>Placobranchoidea</taxon>
        <taxon>Plakobranchidae</taxon>
        <taxon>Plakobranchus</taxon>
    </lineage>
</organism>
<proteinExistence type="predicted"/>
<evidence type="ECO:0000313" key="2">
    <source>
        <dbReference type="Proteomes" id="UP000735302"/>
    </source>
</evidence>
<comment type="caution">
    <text evidence="1">The sequence shown here is derived from an EMBL/GenBank/DDBJ whole genome shotgun (WGS) entry which is preliminary data.</text>
</comment>
<reference evidence="1 2" key="1">
    <citation type="journal article" date="2021" name="Elife">
        <title>Chloroplast acquisition without the gene transfer in kleptoplastic sea slugs, Plakobranchus ocellatus.</title>
        <authorList>
            <person name="Maeda T."/>
            <person name="Takahashi S."/>
            <person name="Yoshida T."/>
            <person name="Shimamura S."/>
            <person name="Takaki Y."/>
            <person name="Nagai Y."/>
            <person name="Toyoda A."/>
            <person name="Suzuki Y."/>
            <person name="Arimoto A."/>
            <person name="Ishii H."/>
            <person name="Satoh N."/>
            <person name="Nishiyama T."/>
            <person name="Hasebe M."/>
            <person name="Maruyama T."/>
            <person name="Minagawa J."/>
            <person name="Obokata J."/>
            <person name="Shigenobu S."/>
        </authorList>
    </citation>
    <scope>NUCLEOTIDE SEQUENCE [LARGE SCALE GENOMIC DNA]</scope>
</reference>
<dbReference type="AlphaFoldDB" id="A0AAV4D8C0"/>
<keyword evidence="2" id="KW-1185">Reference proteome</keyword>
<gene>
    <name evidence="1" type="ORF">PoB_006691800</name>
</gene>
<dbReference type="EMBL" id="BLXT01007613">
    <property type="protein sequence ID" value="GFO40413.1"/>
    <property type="molecule type" value="Genomic_DNA"/>
</dbReference>